<dbReference type="GO" id="GO:0016209">
    <property type="term" value="F:antioxidant activity"/>
    <property type="evidence" value="ECO:0007669"/>
    <property type="project" value="InterPro"/>
</dbReference>
<evidence type="ECO:0000313" key="3">
    <source>
        <dbReference type="EMBL" id="GHB97996.1"/>
    </source>
</evidence>
<dbReference type="RefSeq" id="WP_189513030.1">
    <property type="nucleotide sequence ID" value="NZ_BMXG01000006.1"/>
</dbReference>
<accession>A0A8J3GCE6</accession>
<dbReference type="Pfam" id="PF00578">
    <property type="entry name" value="AhpC-TSA"/>
    <property type="match status" value="1"/>
</dbReference>
<sequence length="202" mass="21719">MKAILRLCVALSAMTIALSATAKVDVGETAPAFTLPGADGADHSLSQYAGKWVVLEWVNYGCPFVKKFYDKSDKMAELQKEWTGKDVVWLSICSSAPGNQGYYDAAEVQKTNDQKGWAGSAYLVDASGKVGKEYGATNTPQMYVINPEGKIVYMGAIDSKKSANPDDIKSADNYVDLALSAAMEGKEITTPKSKPYGCGVKY</sequence>
<dbReference type="InterPro" id="IPR036249">
    <property type="entry name" value="Thioredoxin-like_sf"/>
</dbReference>
<dbReference type="PANTHER" id="PTHR43640">
    <property type="entry name" value="OS07G0260300 PROTEIN"/>
    <property type="match status" value="1"/>
</dbReference>
<comment type="caution">
    <text evidence="3">The sequence shown here is derived from an EMBL/GenBank/DDBJ whole genome shotgun (WGS) entry which is preliminary data.</text>
</comment>
<reference evidence="3" key="2">
    <citation type="submission" date="2020-09" db="EMBL/GenBank/DDBJ databases">
        <authorList>
            <person name="Sun Q."/>
            <person name="Kim S."/>
        </authorList>
    </citation>
    <scope>NUCLEOTIDE SEQUENCE</scope>
    <source>
        <strain evidence="3">KCTC 12870</strain>
    </source>
</reference>
<dbReference type="PROSITE" id="PS51352">
    <property type="entry name" value="THIOREDOXIN_2"/>
    <property type="match status" value="1"/>
</dbReference>
<feature type="chain" id="PRO_5035260843" evidence="1">
    <location>
        <begin position="23"/>
        <end position="202"/>
    </location>
</feature>
<protein>
    <submittedName>
        <fullName evidence="3">Thioredoxin family protein</fullName>
    </submittedName>
</protein>
<feature type="domain" description="Thioredoxin" evidence="2">
    <location>
        <begin position="24"/>
        <end position="180"/>
    </location>
</feature>
<dbReference type="InterPro" id="IPR000866">
    <property type="entry name" value="AhpC/TSA"/>
</dbReference>
<dbReference type="PANTHER" id="PTHR43640:SF1">
    <property type="entry name" value="THIOREDOXIN-DEPENDENT PEROXIREDOXIN"/>
    <property type="match status" value="1"/>
</dbReference>
<dbReference type="SUPFAM" id="SSF52833">
    <property type="entry name" value="Thioredoxin-like"/>
    <property type="match status" value="1"/>
</dbReference>
<proteinExistence type="predicted"/>
<dbReference type="Gene3D" id="3.40.30.10">
    <property type="entry name" value="Glutaredoxin"/>
    <property type="match status" value="1"/>
</dbReference>
<reference evidence="3" key="1">
    <citation type="journal article" date="2014" name="Int. J. Syst. Evol. Microbiol.">
        <title>Complete genome sequence of Corynebacterium casei LMG S-19264T (=DSM 44701T), isolated from a smear-ripened cheese.</title>
        <authorList>
            <consortium name="US DOE Joint Genome Institute (JGI-PGF)"/>
            <person name="Walter F."/>
            <person name="Albersmeier A."/>
            <person name="Kalinowski J."/>
            <person name="Ruckert C."/>
        </authorList>
    </citation>
    <scope>NUCLEOTIDE SEQUENCE</scope>
    <source>
        <strain evidence="3">KCTC 12870</strain>
    </source>
</reference>
<evidence type="ECO:0000256" key="1">
    <source>
        <dbReference type="SAM" id="SignalP"/>
    </source>
</evidence>
<dbReference type="EMBL" id="BMXG01000006">
    <property type="protein sequence ID" value="GHB97996.1"/>
    <property type="molecule type" value="Genomic_DNA"/>
</dbReference>
<name>A0A8J3GCE6_9BACT</name>
<dbReference type="CDD" id="cd02969">
    <property type="entry name" value="PRX_like1"/>
    <property type="match status" value="1"/>
</dbReference>
<dbReference type="InterPro" id="IPR013766">
    <property type="entry name" value="Thioredoxin_domain"/>
</dbReference>
<gene>
    <name evidence="3" type="ORF">GCM10007047_12440</name>
</gene>
<keyword evidence="1" id="KW-0732">Signal</keyword>
<feature type="signal peptide" evidence="1">
    <location>
        <begin position="1"/>
        <end position="22"/>
    </location>
</feature>
<organism evidence="3 4">
    <name type="scientific">Cerasicoccus arenae</name>
    <dbReference type="NCBI Taxonomy" id="424488"/>
    <lineage>
        <taxon>Bacteria</taxon>
        <taxon>Pseudomonadati</taxon>
        <taxon>Verrucomicrobiota</taxon>
        <taxon>Opitutia</taxon>
        <taxon>Puniceicoccales</taxon>
        <taxon>Cerasicoccaceae</taxon>
        <taxon>Cerasicoccus</taxon>
    </lineage>
</organism>
<keyword evidence="4" id="KW-1185">Reference proteome</keyword>
<evidence type="ECO:0000259" key="2">
    <source>
        <dbReference type="PROSITE" id="PS51352"/>
    </source>
</evidence>
<dbReference type="InterPro" id="IPR047262">
    <property type="entry name" value="PRX-like1"/>
</dbReference>
<dbReference type="AlphaFoldDB" id="A0A8J3GCE6"/>
<dbReference type="GO" id="GO:0016491">
    <property type="term" value="F:oxidoreductase activity"/>
    <property type="evidence" value="ECO:0007669"/>
    <property type="project" value="InterPro"/>
</dbReference>
<dbReference type="Proteomes" id="UP000642829">
    <property type="component" value="Unassembled WGS sequence"/>
</dbReference>
<evidence type="ECO:0000313" key="4">
    <source>
        <dbReference type="Proteomes" id="UP000642829"/>
    </source>
</evidence>